<evidence type="ECO:0000313" key="7">
    <source>
        <dbReference type="Proteomes" id="UP001229651"/>
    </source>
</evidence>
<keyword evidence="2 4" id="KW-0442">Lipid degradation</keyword>
<dbReference type="PANTHER" id="PTHR14226:SF78">
    <property type="entry name" value="SLR0060 PROTEIN"/>
    <property type="match status" value="1"/>
</dbReference>
<feature type="active site" description="Nucleophile" evidence="4">
    <location>
        <position position="44"/>
    </location>
</feature>
<evidence type="ECO:0000256" key="3">
    <source>
        <dbReference type="ARBA" id="ARBA00023098"/>
    </source>
</evidence>
<evidence type="ECO:0000256" key="1">
    <source>
        <dbReference type="ARBA" id="ARBA00022801"/>
    </source>
</evidence>
<proteinExistence type="predicted"/>
<accession>A0ABU0ES97</accession>
<dbReference type="RefSeq" id="WP_306990747.1">
    <property type="nucleotide sequence ID" value="NZ_JAUSUT010000001.1"/>
</dbReference>
<gene>
    <name evidence="6" type="ORF">FB470_002141</name>
</gene>
<feature type="active site" description="Proton acceptor" evidence="4">
    <location>
        <position position="191"/>
    </location>
</feature>
<dbReference type="EMBL" id="JAUSUT010000001">
    <property type="protein sequence ID" value="MDQ0378147.1"/>
    <property type="molecule type" value="Genomic_DNA"/>
</dbReference>
<keyword evidence="1 4" id="KW-0378">Hydrolase</keyword>
<dbReference type="InterPro" id="IPR050301">
    <property type="entry name" value="NTE"/>
</dbReference>
<dbReference type="InterPro" id="IPR016035">
    <property type="entry name" value="Acyl_Trfase/lysoPLipase"/>
</dbReference>
<dbReference type="Pfam" id="PF01734">
    <property type="entry name" value="Patatin"/>
    <property type="match status" value="1"/>
</dbReference>
<comment type="caution">
    <text evidence="6">The sequence shown here is derived from an EMBL/GenBank/DDBJ whole genome shotgun (WGS) entry which is preliminary data.</text>
</comment>
<dbReference type="PROSITE" id="PS51635">
    <property type="entry name" value="PNPLA"/>
    <property type="match status" value="1"/>
</dbReference>
<name>A0ABU0ES97_9PSEU</name>
<organism evidence="6 7">
    <name type="scientific">Amycolatopsis thermophila</name>
    <dbReference type="NCBI Taxonomy" id="206084"/>
    <lineage>
        <taxon>Bacteria</taxon>
        <taxon>Bacillati</taxon>
        <taxon>Actinomycetota</taxon>
        <taxon>Actinomycetes</taxon>
        <taxon>Pseudonocardiales</taxon>
        <taxon>Pseudonocardiaceae</taxon>
        <taxon>Amycolatopsis</taxon>
    </lineage>
</organism>
<comment type="caution">
    <text evidence="4">Lacks conserved residue(s) required for the propagation of feature annotation.</text>
</comment>
<evidence type="ECO:0000313" key="6">
    <source>
        <dbReference type="EMBL" id="MDQ0378147.1"/>
    </source>
</evidence>
<evidence type="ECO:0000256" key="4">
    <source>
        <dbReference type="PROSITE-ProRule" id="PRU01161"/>
    </source>
</evidence>
<feature type="domain" description="PNPLA" evidence="5">
    <location>
        <begin position="9"/>
        <end position="204"/>
    </location>
</feature>
<protein>
    <submittedName>
        <fullName evidence="6">NTE family protein</fullName>
    </submittedName>
</protein>
<dbReference type="Proteomes" id="UP001229651">
    <property type="component" value="Unassembled WGS sequence"/>
</dbReference>
<keyword evidence="7" id="KW-1185">Reference proteome</keyword>
<sequence>MTRTGVGLCLSGGGYRAMLFHLGALWRINELGWLPRLTRISSVSGGSITAGALAVAWPRLEFTGEVAANFTDEVVRPVRALAGRTLDVPVILRGLATPGRSTGEVLAAAYRKHLFGDVLLPDLPAGGPHFVFTATDLQDGDQWWFYRERQQDPPVQLATAVAASSAFPPFLSPVVLTTPVPGEDSRIELSDAGVFDNLGLDAVIGHCDTVLVSDAGKRMDRMRSVSRSWPGQLLRTVDIMDNQVRTLRTSSLIESYVEGEFRGAYWGSYSDIGNFEVADALPAPVRQTLALAGSPTRLRRVPDATQEGLINWGYAICDAAMRRWVDREAKPPRDFPYPATAVGRAAR</sequence>
<dbReference type="InterPro" id="IPR002641">
    <property type="entry name" value="PNPLA_dom"/>
</dbReference>
<evidence type="ECO:0000259" key="5">
    <source>
        <dbReference type="PROSITE" id="PS51635"/>
    </source>
</evidence>
<dbReference type="PANTHER" id="PTHR14226">
    <property type="entry name" value="NEUROPATHY TARGET ESTERASE/SWISS CHEESE D.MELANOGASTER"/>
    <property type="match status" value="1"/>
</dbReference>
<evidence type="ECO:0000256" key="2">
    <source>
        <dbReference type="ARBA" id="ARBA00022963"/>
    </source>
</evidence>
<keyword evidence="3 4" id="KW-0443">Lipid metabolism</keyword>
<reference evidence="6 7" key="1">
    <citation type="submission" date="2023-07" db="EMBL/GenBank/DDBJ databases">
        <title>Sequencing the genomes of 1000 actinobacteria strains.</title>
        <authorList>
            <person name="Klenk H.-P."/>
        </authorList>
    </citation>
    <scope>NUCLEOTIDE SEQUENCE [LARGE SCALE GENOMIC DNA]</scope>
    <source>
        <strain evidence="6 7">DSM 45805</strain>
    </source>
</reference>
<dbReference type="SUPFAM" id="SSF52151">
    <property type="entry name" value="FabD/lysophospholipase-like"/>
    <property type="match status" value="1"/>
</dbReference>
<dbReference type="Gene3D" id="3.40.1090.10">
    <property type="entry name" value="Cytosolic phospholipase A2 catalytic domain"/>
    <property type="match status" value="2"/>
</dbReference>